<evidence type="ECO:0000256" key="5">
    <source>
        <dbReference type="ARBA" id="ARBA00023163"/>
    </source>
</evidence>
<evidence type="ECO:0000256" key="2">
    <source>
        <dbReference type="ARBA" id="ARBA00022737"/>
    </source>
</evidence>
<evidence type="ECO:0000313" key="10">
    <source>
        <dbReference type="EMBL" id="GMH16828.1"/>
    </source>
</evidence>
<dbReference type="InterPro" id="IPR009057">
    <property type="entry name" value="Homeodomain-like_sf"/>
</dbReference>
<dbReference type="PANTHER" id="PTHR47994">
    <property type="entry name" value="F14D16.11-RELATED"/>
    <property type="match status" value="1"/>
</dbReference>
<dbReference type="InterPro" id="IPR001005">
    <property type="entry name" value="SANT/Myb"/>
</dbReference>
<evidence type="ECO:0000313" key="11">
    <source>
        <dbReference type="Proteomes" id="UP001279734"/>
    </source>
</evidence>
<keyword evidence="2" id="KW-0677">Repeat</keyword>
<dbReference type="Gene3D" id="1.10.10.60">
    <property type="entry name" value="Homeodomain-like"/>
    <property type="match status" value="2"/>
</dbReference>
<dbReference type="FunFam" id="1.10.10.60:FF:000645">
    <property type="entry name" value="Os07g0634900 protein"/>
    <property type="match status" value="1"/>
</dbReference>
<dbReference type="Pfam" id="PF00249">
    <property type="entry name" value="Myb_DNA-binding"/>
    <property type="match status" value="2"/>
</dbReference>
<dbReference type="PROSITE" id="PS51294">
    <property type="entry name" value="HTH_MYB"/>
    <property type="match status" value="2"/>
</dbReference>
<keyword evidence="6" id="KW-0539">Nucleus</keyword>
<comment type="caution">
    <text evidence="10">The sequence shown here is derived from an EMBL/GenBank/DDBJ whole genome shotgun (WGS) entry which is preliminary data.</text>
</comment>
<evidence type="ECO:0000256" key="7">
    <source>
        <dbReference type="SAM" id="MobiDB-lite"/>
    </source>
</evidence>
<feature type="domain" description="Myb-like" evidence="8">
    <location>
        <begin position="62"/>
        <end position="112"/>
    </location>
</feature>
<keyword evidence="3" id="KW-0805">Transcription regulation</keyword>
<keyword evidence="4" id="KW-0238">DNA-binding</keyword>
<keyword evidence="5" id="KW-0804">Transcription</keyword>
<dbReference type="InterPro" id="IPR015495">
    <property type="entry name" value="Myb_TF_plants"/>
</dbReference>
<feature type="region of interest" description="Disordered" evidence="7">
    <location>
        <begin position="183"/>
        <end position="207"/>
    </location>
</feature>
<evidence type="ECO:0000259" key="8">
    <source>
        <dbReference type="PROSITE" id="PS50090"/>
    </source>
</evidence>
<feature type="domain" description="HTH myb-type" evidence="9">
    <location>
        <begin position="66"/>
        <end position="116"/>
    </location>
</feature>
<dbReference type="InterPro" id="IPR017930">
    <property type="entry name" value="Myb_dom"/>
</dbReference>
<sequence length="355" mass="39454">MMRPPSCDKLQLKRGPWTEEEDAKMLAYVSKHGTGNWTAVPKRAGLKRCGKSCRLRWTNYLRPDLKHESFTAQEEELIIKLHAAIGSRWSIIAQQLHGRTDNDVKNYWNTKLRRKLMDRGIDPVTHKPFSQILADYGNIGGFSRSGNRNGSIYKDLKTAFMRKADPYAFLTTTTTTTIAAARPLLPPPQSTSPSFPNNSLSSKSNAGNNSLDLLTQLQAITTLVTEASSRNYNPEQISPDFFSQISSSSSSDVAQAVSPEPFSWRDFLLEEAFTQGDHAQEEKETHLGISSNTRPAITAHNKSQTIAGVDHPEGNGQIESAPLSSDSSFVEAMLGQERDTFMDFPDLIMEELLSS</sequence>
<feature type="domain" description="Myb-like" evidence="8">
    <location>
        <begin position="9"/>
        <end position="61"/>
    </location>
</feature>
<feature type="domain" description="HTH myb-type" evidence="9">
    <location>
        <begin position="12"/>
        <end position="65"/>
    </location>
</feature>
<keyword evidence="11" id="KW-1185">Reference proteome</keyword>
<dbReference type="PROSITE" id="PS50090">
    <property type="entry name" value="MYB_LIKE"/>
    <property type="match status" value="2"/>
</dbReference>
<dbReference type="Proteomes" id="UP001279734">
    <property type="component" value="Unassembled WGS sequence"/>
</dbReference>
<gene>
    <name evidence="10" type="ORF">Nepgr_018669</name>
</gene>
<protein>
    <submittedName>
        <fullName evidence="10">Uncharacterized protein</fullName>
    </submittedName>
</protein>
<evidence type="ECO:0000256" key="1">
    <source>
        <dbReference type="ARBA" id="ARBA00004123"/>
    </source>
</evidence>
<organism evidence="10 11">
    <name type="scientific">Nepenthes gracilis</name>
    <name type="common">Slender pitcher plant</name>
    <dbReference type="NCBI Taxonomy" id="150966"/>
    <lineage>
        <taxon>Eukaryota</taxon>
        <taxon>Viridiplantae</taxon>
        <taxon>Streptophyta</taxon>
        <taxon>Embryophyta</taxon>
        <taxon>Tracheophyta</taxon>
        <taxon>Spermatophyta</taxon>
        <taxon>Magnoliopsida</taxon>
        <taxon>eudicotyledons</taxon>
        <taxon>Gunneridae</taxon>
        <taxon>Pentapetalae</taxon>
        <taxon>Caryophyllales</taxon>
        <taxon>Nepenthaceae</taxon>
        <taxon>Nepenthes</taxon>
    </lineage>
</organism>
<evidence type="ECO:0000259" key="9">
    <source>
        <dbReference type="PROSITE" id="PS51294"/>
    </source>
</evidence>
<dbReference type="GO" id="GO:0005634">
    <property type="term" value="C:nucleus"/>
    <property type="evidence" value="ECO:0007669"/>
    <property type="project" value="UniProtKB-SubCell"/>
</dbReference>
<evidence type="ECO:0000256" key="3">
    <source>
        <dbReference type="ARBA" id="ARBA00023015"/>
    </source>
</evidence>
<dbReference type="SMART" id="SM00717">
    <property type="entry name" value="SANT"/>
    <property type="match status" value="2"/>
</dbReference>
<evidence type="ECO:0000256" key="4">
    <source>
        <dbReference type="ARBA" id="ARBA00023125"/>
    </source>
</evidence>
<name>A0AAD3XTM2_NEPGR</name>
<dbReference type="CDD" id="cd00167">
    <property type="entry name" value="SANT"/>
    <property type="match status" value="2"/>
</dbReference>
<dbReference type="SUPFAM" id="SSF46689">
    <property type="entry name" value="Homeodomain-like"/>
    <property type="match status" value="1"/>
</dbReference>
<reference evidence="10" key="1">
    <citation type="submission" date="2023-05" db="EMBL/GenBank/DDBJ databases">
        <title>Nepenthes gracilis genome sequencing.</title>
        <authorList>
            <person name="Fukushima K."/>
        </authorList>
    </citation>
    <scope>NUCLEOTIDE SEQUENCE</scope>
    <source>
        <strain evidence="10">SING2019-196</strain>
    </source>
</reference>
<proteinExistence type="predicted"/>
<dbReference type="GO" id="GO:0003677">
    <property type="term" value="F:DNA binding"/>
    <property type="evidence" value="ECO:0007669"/>
    <property type="project" value="UniProtKB-KW"/>
</dbReference>
<dbReference type="EMBL" id="BSYO01000017">
    <property type="protein sequence ID" value="GMH16828.1"/>
    <property type="molecule type" value="Genomic_DNA"/>
</dbReference>
<comment type="subcellular location">
    <subcellularLocation>
        <location evidence="1">Nucleus</location>
    </subcellularLocation>
</comment>
<evidence type="ECO:0000256" key="6">
    <source>
        <dbReference type="ARBA" id="ARBA00023242"/>
    </source>
</evidence>
<dbReference type="FunFam" id="1.10.10.60:FF:000015">
    <property type="entry name" value="Transcription factor RAX3"/>
    <property type="match status" value="1"/>
</dbReference>
<accession>A0AAD3XTM2</accession>
<dbReference type="AlphaFoldDB" id="A0AAD3XTM2"/>
<dbReference type="PANTHER" id="PTHR47994:SF5">
    <property type="entry name" value="F14D16.11-RELATED"/>
    <property type="match status" value="1"/>
</dbReference>